<dbReference type="Gene3D" id="3.30.300.30">
    <property type="match status" value="1"/>
</dbReference>
<evidence type="ECO:0000259" key="3">
    <source>
        <dbReference type="SMART" id="SM00563"/>
    </source>
</evidence>
<comment type="similarity">
    <text evidence="1">Belongs to the ATP-dependent AMP-binding enzyme family.</text>
</comment>
<evidence type="ECO:0000313" key="5">
    <source>
        <dbReference type="Proteomes" id="UP001057134"/>
    </source>
</evidence>
<accession>A0ABY4RTW0</accession>
<dbReference type="SMART" id="SM00563">
    <property type="entry name" value="PlsC"/>
    <property type="match status" value="1"/>
</dbReference>
<dbReference type="PANTHER" id="PTHR43201">
    <property type="entry name" value="ACYL-COA SYNTHETASE"/>
    <property type="match status" value="1"/>
</dbReference>
<dbReference type="PANTHER" id="PTHR43201:SF5">
    <property type="entry name" value="MEDIUM-CHAIN ACYL-COA LIGASE ACSF2, MITOCHONDRIAL"/>
    <property type="match status" value="1"/>
</dbReference>
<dbReference type="Pfam" id="PF01553">
    <property type="entry name" value="Acyltransferase"/>
    <property type="match status" value="1"/>
</dbReference>
<dbReference type="InterPro" id="IPR020845">
    <property type="entry name" value="AMP-binding_CS"/>
</dbReference>
<feature type="domain" description="Phospholipid/glycerol acyltransferase" evidence="3">
    <location>
        <begin position="32"/>
        <end position="140"/>
    </location>
</feature>
<evidence type="ECO:0000313" key="4">
    <source>
        <dbReference type="EMBL" id="UQZ85887.1"/>
    </source>
</evidence>
<dbReference type="CDD" id="cd07989">
    <property type="entry name" value="LPLAT_AGPAT-like"/>
    <property type="match status" value="1"/>
</dbReference>
<gene>
    <name evidence="4" type="primary">aas</name>
    <name evidence="4" type="ORF">SK3146_05177</name>
</gene>
<dbReference type="SUPFAM" id="SSF69593">
    <property type="entry name" value="Glycerol-3-phosphate (1)-acyltransferase"/>
    <property type="match status" value="1"/>
</dbReference>
<dbReference type="InterPro" id="IPR000873">
    <property type="entry name" value="AMP-dep_synth/lig_dom"/>
</dbReference>
<protein>
    <submittedName>
        <fullName evidence="4">Bifunctional protein Aas</fullName>
    </submittedName>
</protein>
<dbReference type="Gene3D" id="3.40.50.12780">
    <property type="entry name" value="N-terminal domain of ligase-like"/>
    <property type="match status" value="1"/>
</dbReference>
<dbReference type="RefSeq" id="WP_249861472.1">
    <property type="nucleotide sequence ID" value="NZ_CP027059.1"/>
</dbReference>
<organism evidence="4 5">
    <name type="scientific">Paenibacillus konkukensis</name>
    <dbReference type="NCBI Taxonomy" id="2020716"/>
    <lineage>
        <taxon>Bacteria</taxon>
        <taxon>Bacillati</taxon>
        <taxon>Bacillota</taxon>
        <taxon>Bacilli</taxon>
        <taxon>Bacillales</taxon>
        <taxon>Paenibacillaceae</taxon>
        <taxon>Paenibacillus</taxon>
    </lineage>
</organism>
<dbReference type="EMBL" id="CP027059">
    <property type="protein sequence ID" value="UQZ85887.1"/>
    <property type="molecule type" value="Genomic_DNA"/>
</dbReference>
<reference evidence="4" key="1">
    <citation type="submission" date="2018-02" db="EMBL/GenBank/DDBJ databases">
        <authorList>
            <person name="Kim S.-K."/>
            <person name="Jung H.-I."/>
            <person name="Lee S.-W."/>
        </authorList>
    </citation>
    <scope>NUCLEOTIDE SEQUENCE</scope>
    <source>
        <strain evidence="4">SK3146</strain>
    </source>
</reference>
<dbReference type="Pfam" id="PF00501">
    <property type="entry name" value="AMP-binding"/>
    <property type="match status" value="1"/>
</dbReference>
<proteinExistence type="inferred from homology"/>
<evidence type="ECO:0000256" key="1">
    <source>
        <dbReference type="ARBA" id="ARBA00006432"/>
    </source>
</evidence>
<dbReference type="InterPro" id="IPR045851">
    <property type="entry name" value="AMP-bd_C_sf"/>
</dbReference>
<dbReference type="InterPro" id="IPR042099">
    <property type="entry name" value="ANL_N_sf"/>
</dbReference>
<reference evidence="4" key="2">
    <citation type="journal article" date="2021" name="J Anim Sci Technol">
        <title>Complete genome sequence of Paenibacillus konkukensis sp. nov. SK3146 as a potential probiotic strain.</title>
        <authorList>
            <person name="Jung H.I."/>
            <person name="Park S."/>
            <person name="Niu K.M."/>
            <person name="Lee S.W."/>
            <person name="Kothari D."/>
            <person name="Yi K.J."/>
            <person name="Kim S.K."/>
        </authorList>
    </citation>
    <scope>NUCLEOTIDE SEQUENCE</scope>
    <source>
        <strain evidence="4">SK3146</strain>
    </source>
</reference>
<dbReference type="InterPro" id="IPR002123">
    <property type="entry name" value="Plipid/glycerol_acylTrfase"/>
</dbReference>
<keyword evidence="5" id="KW-1185">Reference proteome</keyword>
<sequence length="719" mass="77877">MSFLIPLLRALLRICFRLNISGLEKLDFRQPTILMPNHVSLLDAVLLAAFLPEEAAFVVNTKIAARFRLLLKLRSHITVDPLNPYSVRTMVKVVQSGVPLVLFPEGRITTTGSIMKIYPGIAYIALKTGARLVPIAIDGAERSKLSYIGRLVRTAWFPRIAVHIGDAFTVAPQPGVPMKRQKERAADAILLALQDVLLRARLKPGVNLFNELLLQASRSGWGSPACEDLSQALSYRKLAAASYVFARKLRPLLADQGAAGLLLPSSNGHVIALFALFRLGVTPAMLNFSAGRQSLLDACETASLRTVLTSREFAAKAKLEPAIEALAQRCRIVYLEDVKAEVGPADKLSGLLDLILRRKAPAAGTPSRSGSATGGSEAILFTSGSESKPKGVVLGHEQLYANIQQARVVFDFTEADKMFNALPMFHSFGLTVGTLLPLLTGMPVYLYPSPLHYRVIPEVAYDRNATIIIGTSTFLAGYGRAAHPFDFRSIRYAVAGGEKLKDEVRELWSRKFGIRVLEGYGTTEAAPVVSINTPLASKQGTLGRLLPGLRSRISPVPGIDSGGSLQIQGPNVMKGYLLHGQGFVPCPDWYDCGDVVETDDEGFLTMKARLKRFAKIGGEMISLQLVEELAAACYRDSSLALAAVSVPDGRKGERIVLYVTKPVRLQELKAYLAARGSTPLLLPSRTETIDAMPLLGSGKPDYVALKRLAGEIEIAGAEA</sequence>
<keyword evidence="2" id="KW-0436">Ligase</keyword>
<dbReference type="SUPFAM" id="SSF56801">
    <property type="entry name" value="Acetyl-CoA synthetase-like"/>
    <property type="match status" value="1"/>
</dbReference>
<dbReference type="Proteomes" id="UP001057134">
    <property type="component" value="Chromosome"/>
</dbReference>
<evidence type="ECO:0000256" key="2">
    <source>
        <dbReference type="ARBA" id="ARBA00022598"/>
    </source>
</evidence>
<name>A0ABY4RTW0_9BACL</name>
<dbReference type="PROSITE" id="PS00455">
    <property type="entry name" value="AMP_BINDING"/>
    <property type="match status" value="1"/>
</dbReference>